<dbReference type="EMBL" id="CP061799">
    <property type="protein sequence ID" value="QTA80712.1"/>
    <property type="molecule type" value="Genomic_DNA"/>
</dbReference>
<feature type="domain" description="Thioesterase" evidence="1">
    <location>
        <begin position="66"/>
        <end position="144"/>
    </location>
</feature>
<dbReference type="GO" id="GO:0016790">
    <property type="term" value="F:thiolester hydrolase activity"/>
    <property type="evidence" value="ECO:0007669"/>
    <property type="project" value="UniProtKB-ARBA"/>
</dbReference>
<sequence length="162" mass="17990">MTKDIHICNSDEKNAFQDYYPDDYSHCFGCGRLNEQGLQIKSFWDGDESVCRFLPKNHFTGGRKDILYGGLIASLMDCHGAGTAAAAKLREQGIEIEKGEMPKFVTASMKVDYLAPTPVDTEIELRGKVKEIKGRKVIVDVSLAAGQKICAKGELIFVQLRE</sequence>
<dbReference type="SUPFAM" id="SSF54637">
    <property type="entry name" value="Thioesterase/thiol ester dehydrase-isomerase"/>
    <property type="match status" value="1"/>
</dbReference>
<reference evidence="2" key="1">
    <citation type="journal article" date="2021" name="Microb. Physiol.">
        <title>Proteogenomic Insights into the Physiology of Marine, Sulfate-Reducing, Filamentous Desulfonema limicola and Desulfonema magnum.</title>
        <authorList>
            <person name="Schnaars V."/>
            <person name="Wohlbrand L."/>
            <person name="Scheve S."/>
            <person name="Hinrichs C."/>
            <person name="Reinhardt R."/>
            <person name="Rabus R."/>
        </authorList>
    </citation>
    <scope>NUCLEOTIDE SEQUENCE</scope>
    <source>
        <strain evidence="2">5ac10</strain>
    </source>
</reference>
<dbReference type="CDD" id="cd03443">
    <property type="entry name" value="PaaI_thioesterase"/>
    <property type="match status" value="1"/>
</dbReference>
<dbReference type="Proteomes" id="UP000663720">
    <property type="component" value="Chromosome"/>
</dbReference>
<protein>
    <submittedName>
        <fullName evidence="2">Thioesterase superfamily domain-containing protein</fullName>
    </submittedName>
</protein>
<dbReference type="Gene3D" id="3.10.129.10">
    <property type="entry name" value="Hotdog Thioesterase"/>
    <property type="match status" value="1"/>
</dbReference>
<evidence type="ECO:0000313" key="3">
    <source>
        <dbReference type="Proteomes" id="UP000663720"/>
    </source>
</evidence>
<dbReference type="PANTHER" id="PTHR47260">
    <property type="entry name" value="UPF0644 PROTEIN PB2B4.06"/>
    <property type="match status" value="1"/>
</dbReference>
<dbReference type="KEGG" id="dli:dnl_30250"/>
<dbReference type="PANTHER" id="PTHR47260:SF1">
    <property type="entry name" value="UPF0644 PROTEIN PB2B4.06"/>
    <property type="match status" value="1"/>
</dbReference>
<dbReference type="InterPro" id="IPR006683">
    <property type="entry name" value="Thioestr_dom"/>
</dbReference>
<organism evidence="2 3">
    <name type="scientific">Desulfonema limicola</name>
    <dbReference type="NCBI Taxonomy" id="45656"/>
    <lineage>
        <taxon>Bacteria</taxon>
        <taxon>Pseudomonadati</taxon>
        <taxon>Thermodesulfobacteriota</taxon>
        <taxon>Desulfobacteria</taxon>
        <taxon>Desulfobacterales</taxon>
        <taxon>Desulfococcaceae</taxon>
        <taxon>Desulfonema</taxon>
    </lineage>
</organism>
<dbReference type="AlphaFoldDB" id="A0A975GGY0"/>
<dbReference type="InterPro" id="IPR052061">
    <property type="entry name" value="PTE-AB_protein"/>
</dbReference>
<evidence type="ECO:0000313" key="2">
    <source>
        <dbReference type="EMBL" id="QTA80712.1"/>
    </source>
</evidence>
<name>A0A975GGY0_9BACT</name>
<gene>
    <name evidence="2" type="ORF">dnl_30250</name>
</gene>
<accession>A0A975GGY0</accession>
<dbReference type="Pfam" id="PF03061">
    <property type="entry name" value="4HBT"/>
    <property type="match status" value="1"/>
</dbReference>
<evidence type="ECO:0000259" key="1">
    <source>
        <dbReference type="Pfam" id="PF03061"/>
    </source>
</evidence>
<keyword evidence="3" id="KW-1185">Reference proteome</keyword>
<dbReference type="InterPro" id="IPR029069">
    <property type="entry name" value="HotDog_dom_sf"/>
</dbReference>
<dbReference type="RefSeq" id="WP_207692325.1">
    <property type="nucleotide sequence ID" value="NZ_CP061799.1"/>
</dbReference>
<proteinExistence type="predicted"/>